<gene>
    <name evidence="3" type="ORF">V9T40_005906</name>
</gene>
<organism evidence="3 4">
    <name type="scientific">Parthenolecanium corni</name>
    <dbReference type="NCBI Taxonomy" id="536013"/>
    <lineage>
        <taxon>Eukaryota</taxon>
        <taxon>Metazoa</taxon>
        <taxon>Ecdysozoa</taxon>
        <taxon>Arthropoda</taxon>
        <taxon>Hexapoda</taxon>
        <taxon>Insecta</taxon>
        <taxon>Pterygota</taxon>
        <taxon>Neoptera</taxon>
        <taxon>Paraneoptera</taxon>
        <taxon>Hemiptera</taxon>
        <taxon>Sternorrhyncha</taxon>
        <taxon>Coccoidea</taxon>
        <taxon>Coccidae</taxon>
        <taxon>Parthenolecanium</taxon>
    </lineage>
</organism>
<dbReference type="Proteomes" id="UP001367676">
    <property type="component" value="Unassembled WGS sequence"/>
</dbReference>
<protein>
    <submittedName>
        <fullName evidence="3">Uncharacterized protein</fullName>
    </submittedName>
</protein>
<keyword evidence="2" id="KW-0812">Transmembrane</keyword>
<keyword evidence="2" id="KW-0472">Membrane</keyword>
<comment type="caution">
    <text evidence="3">The sequence shown here is derived from an EMBL/GenBank/DDBJ whole genome shotgun (WGS) entry which is preliminary data.</text>
</comment>
<feature type="compositionally biased region" description="Basic and acidic residues" evidence="1">
    <location>
        <begin position="22"/>
        <end position="35"/>
    </location>
</feature>
<proteinExistence type="predicted"/>
<name>A0AAN9TXE4_9HEMI</name>
<feature type="transmembrane region" description="Helical" evidence="2">
    <location>
        <begin position="72"/>
        <end position="92"/>
    </location>
</feature>
<sequence>MDNLNVSYNYKEPYRHTASSLHDSDKSSTNDRLSEQSDGQNHCFCCDSDIDSVDKDRLEKARDKFFKKCFRICLLSCIIIGYTFIGAVIFLVNEDNVTVMTEQITSALISDKLIPPGTNDSAYKWFSKLGEESRNKAVQNIWNITVNLNILYRQNWTILAAEELNNFQERLLEKLWQEKMYLESLSFNQEAQRTTETPPTHWKLGKAFLYSMSILSTIAGGCRKVYTLSYAIFFDYKRKYDDENGCSICTWESVPVLLNGPKLSS</sequence>
<keyword evidence="4" id="KW-1185">Reference proteome</keyword>
<dbReference type="AlphaFoldDB" id="A0AAN9TXE4"/>
<evidence type="ECO:0000313" key="3">
    <source>
        <dbReference type="EMBL" id="KAK7604720.1"/>
    </source>
</evidence>
<dbReference type="Gene3D" id="1.10.287.70">
    <property type="match status" value="1"/>
</dbReference>
<evidence type="ECO:0000313" key="4">
    <source>
        <dbReference type="Proteomes" id="UP001367676"/>
    </source>
</evidence>
<accession>A0AAN9TXE4</accession>
<dbReference type="EMBL" id="JBBCAQ010000003">
    <property type="protein sequence ID" value="KAK7604720.1"/>
    <property type="molecule type" value="Genomic_DNA"/>
</dbReference>
<keyword evidence="2" id="KW-1133">Transmembrane helix</keyword>
<evidence type="ECO:0000256" key="1">
    <source>
        <dbReference type="SAM" id="MobiDB-lite"/>
    </source>
</evidence>
<reference evidence="3 4" key="1">
    <citation type="submission" date="2024-03" db="EMBL/GenBank/DDBJ databases">
        <title>Adaptation during the transition from Ophiocordyceps entomopathogen to insect associate is accompanied by gene loss and intensified selection.</title>
        <authorList>
            <person name="Ward C.M."/>
            <person name="Onetto C.A."/>
            <person name="Borneman A.R."/>
        </authorList>
    </citation>
    <scope>NUCLEOTIDE SEQUENCE [LARGE SCALE GENOMIC DNA]</scope>
    <source>
        <strain evidence="3">AWRI1</strain>
        <tissue evidence="3">Single Adult Female</tissue>
    </source>
</reference>
<feature type="region of interest" description="Disordered" evidence="1">
    <location>
        <begin position="16"/>
        <end position="39"/>
    </location>
</feature>
<dbReference type="SUPFAM" id="SSF81324">
    <property type="entry name" value="Voltage-gated potassium channels"/>
    <property type="match status" value="1"/>
</dbReference>
<evidence type="ECO:0000256" key="2">
    <source>
        <dbReference type="SAM" id="Phobius"/>
    </source>
</evidence>